<dbReference type="AlphaFoldDB" id="T1JUB6"/>
<protein>
    <submittedName>
        <fullName evidence="1">Uncharacterized protein</fullName>
    </submittedName>
</protein>
<reference evidence="1" key="2">
    <citation type="submission" date="2015-06" db="UniProtKB">
        <authorList>
            <consortium name="EnsemblMetazoa"/>
        </authorList>
    </citation>
    <scope>IDENTIFICATION</scope>
</reference>
<reference evidence="2" key="1">
    <citation type="submission" date="2011-08" db="EMBL/GenBank/DDBJ databases">
        <authorList>
            <person name="Rombauts S."/>
        </authorList>
    </citation>
    <scope>NUCLEOTIDE SEQUENCE</scope>
    <source>
        <strain evidence="2">London</strain>
    </source>
</reference>
<keyword evidence="2" id="KW-1185">Reference proteome</keyword>
<organism evidence="1 2">
    <name type="scientific">Tetranychus urticae</name>
    <name type="common">Two-spotted spider mite</name>
    <dbReference type="NCBI Taxonomy" id="32264"/>
    <lineage>
        <taxon>Eukaryota</taxon>
        <taxon>Metazoa</taxon>
        <taxon>Ecdysozoa</taxon>
        <taxon>Arthropoda</taxon>
        <taxon>Chelicerata</taxon>
        <taxon>Arachnida</taxon>
        <taxon>Acari</taxon>
        <taxon>Acariformes</taxon>
        <taxon>Trombidiformes</taxon>
        <taxon>Prostigmata</taxon>
        <taxon>Eleutherengona</taxon>
        <taxon>Raphignathae</taxon>
        <taxon>Tetranychoidea</taxon>
        <taxon>Tetranychidae</taxon>
        <taxon>Tetranychus</taxon>
    </lineage>
</organism>
<dbReference type="EMBL" id="CAEY01000775">
    <property type="status" value="NOT_ANNOTATED_CDS"/>
    <property type="molecule type" value="Genomic_DNA"/>
</dbReference>
<sequence length="31" mass="3558">MSKKTGLSKEEKARRALDYLLSSKSVFQLKD</sequence>
<evidence type="ECO:0000313" key="2">
    <source>
        <dbReference type="Proteomes" id="UP000015104"/>
    </source>
</evidence>
<name>T1JUB6_TETUR</name>
<dbReference type="HOGENOM" id="CLU_3399848_0_0_1"/>
<dbReference type="Proteomes" id="UP000015104">
    <property type="component" value="Unassembled WGS sequence"/>
</dbReference>
<evidence type="ECO:0000313" key="1">
    <source>
        <dbReference type="EnsemblMetazoa" id="tetur02g00330.1"/>
    </source>
</evidence>
<dbReference type="EnsemblMetazoa" id="tetur02g00330.1">
    <property type="protein sequence ID" value="tetur02g00330.1"/>
    <property type="gene ID" value="tetur02g00330"/>
</dbReference>
<accession>T1JUB6</accession>
<proteinExistence type="predicted"/>